<sequence length="667" mass="74877">MSQYFKEHLKVALLFLFSSIASTAGAATGSMSPELLVALKQINDARLSPDNKRIAFIQNIPRDTRKASVGPDWQELFLLDHKGQMRHLIRGLNQIQQIKWSGDGQQIWLLMRRQIEPFFSIYMIRPDGGEAIKVVARKQHIHGFDLHNDGQSLAYWYPSEQAEQSKTPKLDSVYEFENEPDKNHRLYLLSLAQMDKGEQLIPVDGHVVEAKFAPESQQLLIKKAPSKNQDDIIMRAEYVLSDGISTTTTLVSGLGKLGKAAFSPDGNKLAFIAAQTPSSPDHGSLFLMDIKRQKSQQILSNFEGMITNVLWPETRNLVFSADIGVRSIIASKRANHSSDSYRTLYDGQLIIRGIHSTDSDNNLAVIANSRAHPDELFWFKRGKMLRSSNSNSQLDELNLGLQQVHKFKAEDGVELEGILISPRDANTSARYDTVIFVHGGPESHISDGWIARYSQPVHSLAAMGIQSFLPNYRGSSGRGDAFLKLSQGDYAGAEFNDLLVARQYLLDKQLATDWLGISGASYGGYAAAWCATKFSQYFSAAVSIAGISNQTSKFGTTDIPTEMLQTHALSMPWQSWQKWLQASPIYYSEKHKTPLLIMHGMKDNRVHYSQSLELYRHLKTRNNAPVSLLLYPEQGHHIIDAHTQLDIAERVTRWLDTYRLKASDSPD</sequence>
<evidence type="ECO:0000313" key="6">
    <source>
        <dbReference type="Proteomes" id="UP001333710"/>
    </source>
</evidence>
<dbReference type="SUPFAM" id="SSF82171">
    <property type="entry name" value="DPP6 N-terminal domain-like"/>
    <property type="match status" value="1"/>
</dbReference>
<feature type="signal peptide" evidence="3">
    <location>
        <begin position="1"/>
        <end position="26"/>
    </location>
</feature>
<dbReference type="EMBL" id="AP027272">
    <property type="protein sequence ID" value="BDX05332.1"/>
    <property type="molecule type" value="Genomic_DNA"/>
</dbReference>
<dbReference type="PANTHER" id="PTHR42776:SF27">
    <property type="entry name" value="DIPEPTIDYL PEPTIDASE FAMILY MEMBER 6"/>
    <property type="match status" value="1"/>
</dbReference>
<dbReference type="GO" id="GO:0006508">
    <property type="term" value="P:proteolysis"/>
    <property type="evidence" value="ECO:0007669"/>
    <property type="project" value="InterPro"/>
</dbReference>
<accession>A0AA48HKR1</accession>
<gene>
    <name evidence="5" type="ORF">MACH26_08530</name>
</gene>
<evidence type="ECO:0000313" key="5">
    <source>
        <dbReference type="EMBL" id="BDX05332.1"/>
    </source>
</evidence>
<dbReference type="Pfam" id="PF00326">
    <property type="entry name" value="Peptidase_S9"/>
    <property type="match status" value="1"/>
</dbReference>
<dbReference type="Proteomes" id="UP001333710">
    <property type="component" value="Chromosome"/>
</dbReference>
<dbReference type="InterPro" id="IPR001375">
    <property type="entry name" value="Peptidase_S9_cat"/>
</dbReference>
<reference evidence="5" key="1">
    <citation type="submission" date="2023-01" db="EMBL/GenBank/DDBJ databases">
        <title>Complete genome sequence of Planctobacterium marinum strain Dej080120_11.</title>
        <authorList>
            <person name="Ueki S."/>
            <person name="Maruyama F."/>
        </authorList>
    </citation>
    <scope>NUCLEOTIDE SEQUENCE</scope>
    <source>
        <strain evidence="5">Dej080120_11</strain>
    </source>
</reference>
<keyword evidence="1" id="KW-0378">Hydrolase</keyword>
<keyword evidence="6" id="KW-1185">Reference proteome</keyword>
<dbReference type="KEGG" id="pmaw:MACH26_08530"/>
<dbReference type="PANTHER" id="PTHR42776">
    <property type="entry name" value="SERINE PEPTIDASE S9 FAMILY MEMBER"/>
    <property type="match status" value="1"/>
</dbReference>
<keyword evidence="2" id="KW-0645">Protease</keyword>
<dbReference type="Gene3D" id="2.120.10.30">
    <property type="entry name" value="TolB, C-terminal domain"/>
    <property type="match status" value="1"/>
</dbReference>
<feature type="chain" id="PRO_5041324889" evidence="3">
    <location>
        <begin position="27"/>
        <end position="667"/>
    </location>
</feature>
<dbReference type="Pfam" id="PF07676">
    <property type="entry name" value="PD40"/>
    <property type="match status" value="1"/>
</dbReference>
<dbReference type="AlphaFoldDB" id="A0AA48HKR1"/>
<evidence type="ECO:0000256" key="3">
    <source>
        <dbReference type="SAM" id="SignalP"/>
    </source>
</evidence>
<proteinExistence type="predicted"/>
<protein>
    <submittedName>
        <fullName evidence="5">Peptidase S9</fullName>
    </submittedName>
</protein>
<dbReference type="SUPFAM" id="SSF53474">
    <property type="entry name" value="alpha/beta-Hydrolases"/>
    <property type="match status" value="1"/>
</dbReference>
<dbReference type="InterPro" id="IPR011042">
    <property type="entry name" value="6-blade_b-propeller_TolB-like"/>
</dbReference>
<evidence type="ECO:0000256" key="1">
    <source>
        <dbReference type="ARBA" id="ARBA00022801"/>
    </source>
</evidence>
<dbReference type="GO" id="GO:0004252">
    <property type="term" value="F:serine-type endopeptidase activity"/>
    <property type="evidence" value="ECO:0007669"/>
    <property type="project" value="TreeGrafter"/>
</dbReference>
<name>A0AA48HKR1_9ALTE</name>
<feature type="domain" description="Peptidase S9 prolyl oligopeptidase catalytic" evidence="4">
    <location>
        <begin position="454"/>
        <end position="658"/>
    </location>
</feature>
<organism evidence="5 6">
    <name type="scientific">Planctobacterium marinum</name>
    <dbReference type="NCBI Taxonomy" id="1631968"/>
    <lineage>
        <taxon>Bacteria</taxon>
        <taxon>Pseudomonadati</taxon>
        <taxon>Pseudomonadota</taxon>
        <taxon>Gammaproteobacteria</taxon>
        <taxon>Alteromonadales</taxon>
        <taxon>Alteromonadaceae</taxon>
        <taxon>Planctobacterium</taxon>
    </lineage>
</organism>
<dbReference type="RefSeq" id="WP_338291301.1">
    <property type="nucleotide sequence ID" value="NZ_AP027272.1"/>
</dbReference>
<keyword evidence="2" id="KW-0720">Serine protease</keyword>
<evidence type="ECO:0000256" key="2">
    <source>
        <dbReference type="ARBA" id="ARBA00022825"/>
    </source>
</evidence>
<evidence type="ECO:0000259" key="4">
    <source>
        <dbReference type="Pfam" id="PF00326"/>
    </source>
</evidence>
<dbReference type="InterPro" id="IPR011659">
    <property type="entry name" value="WD40"/>
</dbReference>
<dbReference type="InterPro" id="IPR029058">
    <property type="entry name" value="AB_hydrolase_fold"/>
</dbReference>
<dbReference type="Gene3D" id="3.40.50.1820">
    <property type="entry name" value="alpha/beta hydrolase"/>
    <property type="match status" value="1"/>
</dbReference>
<keyword evidence="3" id="KW-0732">Signal</keyword>